<keyword evidence="3" id="KW-1185">Reference proteome</keyword>
<evidence type="ECO:0000256" key="1">
    <source>
        <dbReference type="SAM" id="SignalP"/>
    </source>
</evidence>
<sequence>MWTVMRPLASLIPFLLAASAAPADPPSQRSPIMIDETATQLVDTNGHDSWMPPAGKRDYLNVNLIDSEPTTTITAFMADGPVNTALAKRTSKACKPKTTSMPSCSMRNQDPDEGINSAYCVCNGVTLPLLTPTHVTIATQSCEYTAIPTSGHITTKPHLGPATTDKKMCQVCTPVVNNEDECSSIKNCVVQTGAVTIEAGSSSVHVGTMTGSALYTGISKALESLCPSVTQTKSMTGCSTDTAKVKNVPFVDAGFLAEGTIDVKVGSSAYNVTSLRDAMIRSAALAAMHSASGKNCYSVQYDTEVYRKRDDESWLSGMVPSILKRDHPYPESHHGTFCNMAGFAGVQYYDPWWRLGPPGPSDYIDVEYSFDSGGGGDFACDLLTGLVDAFAIVQPEFAVGDIELGEAINVICKEHE</sequence>
<name>A0A0F7THU1_PENBI</name>
<keyword evidence="1" id="KW-0732">Signal</keyword>
<evidence type="ECO:0000313" key="2">
    <source>
        <dbReference type="EMBL" id="CEJ55091.1"/>
    </source>
</evidence>
<feature type="chain" id="PRO_5002522296" evidence="1">
    <location>
        <begin position="24"/>
        <end position="416"/>
    </location>
</feature>
<proteinExistence type="predicted"/>
<organism evidence="2 3">
    <name type="scientific">Penicillium brasilianum</name>
    <dbReference type="NCBI Taxonomy" id="104259"/>
    <lineage>
        <taxon>Eukaryota</taxon>
        <taxon>Fungi</taxon>
        <taxon>Dikarya</taxon>
        <taxon>Ascomycota</taxon>
        <taxon>Pezizomycotina</taxon>
        <taxon>Eurotiomycetes</taxon>
        <taxon>Eurotiomycetidae</taxon>
        <taxon>Eurotiales</taxon>
        <taxon>Aspergillaceae</taxon>
        <taxon>Penicillium</taxon>
    </lineage>
</organism>
<protein>
    <submittedName>
        <fullName evidence="2">Uncharacterized protein</fullName>
    </submittedName>
</protein>
<gene>
    <name evidence="2" type="ORF">PMG11_01368</name>
</gene>
<dbReference type="OrthoDB" id="1896086at2759"/>
<evidence type="ECO:0000313" key="3">
    <source>
        <dbReference type="Proteomes" id="UP000042958"/>
    </source>
</evidence>
<dbReference type="Proteomes" id="UP000042958">
    <property type="component" value="Unassembled WGS sequence"/>
</dbReference>
<accession>A0A0F7THU1</accession>
<dbReference type="AlphaFoldDB" id="A0A0F7THU1"/>
<reference evidence="3" key="1">
    <citation type="journal article" date="2015" name="Genome Announc.">
        <title>Draft genome sequence of the fungus Penicillium brasilianum MG11.</title>
        <authorList>
            <person name="Horn F."/>
            <person name="Linde J."/>
            <person name="Mattern D.J."/>
            <person name="Walther G."/>
            <person name="Guthke R."/>
            <person name="Brakhage A.A."/>
            <person name="Valiante V."/>
        </authorList>
    </citation>
    <scope>NUCLEOTIDE SEQUENCE [LARGE SCALE GENOMIC DNA]</scope>
    <source>
        <strain evidence="3">MG11</strain>
    </source>
</reference>
<dbReference type="EMBL" id="CDHK01000001">
    <property type="protein sequence ID" value="CEJ55091.1"/>
    <property type="molecule type" value="Genomic_DNA"/>
</dbReference>
<feature type="signal peptide" evidence="1">
    <location>
        <begin position="1"/>
        <end position="23"/>
    </location>
</feature>